<feature type="chain" id="PRO_5030594181" evidence="2">
    <location>
        <begin position="33"/>
        <end position="266"/>
    </location>
</feature>
<keyword evidence="5" id="KW-1185">Reference proteome</keyword>
<dbReference type="PANTHER" id="PTHR35936">
    <property type="entry name" value="MEMBRANE-BOUND LYTIC MUREIN TRANSGLYCOSYLASE F"/>
    <property type="match status" value="1"/>
</dbReference>
<dbReference type="Gene3D" id="3.40.190.10">
    <property type="entry name" value="Periplasmic binding protein-like II"/>
    <property type="match status" value="2"/>
</dbReference>
<dbReference type="EMBL" id="WKJJ01000011">
    <property type="protein sequence ID" value="MRV73651.1"/>
    <property type="molecule type" value="Genomic_DNA"/>
</dbReference>
<dbReference type="Proteomes" id="UP000446768">
    <property type="component" value="Unassembled WGS sequence"/>
</dbReference>
<evidence type="ECO:0000313" key="5">
    <source>
        <dbReference type="Proteomes" id="UP000446768"/>
    </source>
</evidence>
<dbReference type="InterPro" id="IPR001638">
    <property type="entry name" value="Solute-binding_3/MltF_N"/>
</dbReference>
<sequence length="266" mass="29774">MPQAVPAPPSQRRSCAGALLCLLLAAPLASSAQTRYVASGHPDWPPYSWQQGDRIIGAGAELAEMIFRSLGITLEFKPQGNWKRTLAEAEHGKVDVIVGAYRTADRQSYLGYHDTPFADDANVVWVVRGKEFPYKGWEDLIGRHGTAMLGESYGEQFDRYIVERLTVSRVSSALLNLKKLMAGHADYYPFSQHGGEIQLRRFGYQDQVVRLPGVISTEGVYIAIARKSPLIRYLPQLEQAVRQRRADGTVERLLRSYVERAAQQNP</sequence>
<evidence type="ECO:0000313" key="4">
    <source>
        <dbReference type="EMBL" id="MRV73651.1"/>
    </source>
</evidence>
<organism evidence="4 5">
    <name type="scientific">Pseudoduganella rivuli</name>
    <dbReference type="NCBI Taxonomy" id="2666085"/>
    <lineage>
        <taxon>Bacteria</taxon>
        <taxon>Pseudomonadati</taxon>
        <taxon>Pseudomonadota</taxon>
        <taxon>Betaproteobacteria</taxon>
        <taxon>Burkholderiales</taxon>
        <taxon>Oxalobacteraceae</taxon>
        <taxon>Telluria group</taxon>
        <taxon>Pseudoduganella</taxon>
    </lineage>
</organism>
<reference evidence="4 5" key="1">
    <citation type="submission" date="2019-11" db="EMBL/GenBank/DDBJ databases">
        <title>Novel species isolated from a subtropical stream in China.</title>
        <authorList>
            <person name="Lu H."/>
        </authorList>
    </citation>
    <scope>NUCLEOTIDE SEQUENCE [LARGE SCALE GENOMIC DNA]</scope>
    <source>
        <strain evidence="4 5">FT92W</strain>
    </source>
</reference>
<dbReference type="RefSeq" id="WP_154376438.1">
    <property type="nucleotide sequence ID" value="NZ_WKJJ01000011.1"/>
</dbReference>
<keyword evidence="1 2" id="KW-0732">Signal</keyword>
<comment type="caution">
    <text evidence="4">The sequence shown here is derived from an EMBL/GenBank/DDBJ whole genome shotgun (WGS) entry which is preliminary data.</text>
</comment>
<name>A0A7X2LTT8_9BURK</name>
<dbReference type="Pfam" id="PF00497">
    <property type="entry name" value="SBP_bac_3"/>
    <property type="match status" value="1"/>
</dbReference>
<protein>
    <submittedName>
        <fullName evidence="4">Transporter substrate-binding domain-containing protein</fullName>
    </submittedName>
</protein>
<evidence type="ECO:0000259" key="3">
    <source>
        <dbReference type="SMART" id="SM00062"/>
    </source>
</evidence>
<dbReference type="PANTHER" id="PTHR35936:SF6">
    <property type="entry name" value="AMINO ACID ABC TRANSPORTER SUBSTRATE-BINDING PAAT FAMILY PROTEIN"/>
    <property type="match status" value="1"/>
</dbReference>
<dbReference type="AlphaFoldDB" id="A0A7X2LTT8"/>
<evidence type="ECO:0000256" key="1">
    <source>
        <dbReference type="ARBA" id="ARBA00022729"/>
    </source>
</evidence>
<dbReference type="SUPFAM" id="SSF53850">
    <property type="entry name" value="Periplasmic binding protein-like II"/>
    <property type="match status" value="1"/>
</dbReference>
<proteinExistence type="predicted"/>
<gene>
    <name evidence="4" type="ORF">GJ700_18220</name>
</gene>
<feature type="domain" description="Solute-binding protein family 3/N-terminal" evidence="3">
    <location>
        <begin position="36"/>
        <end position="261"/>
    </location>
</feature>
<dbReference type="SMART" id="SM00062">
    <property type="entry name" value="PBPb"/>
    <property type="match status" value="1"/>
</dbReference>
<feature type="signal peptide" evidence="2">
    <location>
        <begin position="1"/>
        <end position="32"/>
    </location>
</feature>
<accession>A0A7X2LTT8</accession>
<evidence type="ECO:0000256" key="2">
    <source>
        <dbReference type="SAM" id="SignalP"/>
    </source>
</evidence>